<reference evidence="2" key="1">
    <citation type="submission" date="2019-03" db="EMBL/GenBank/DDBJ databases">
        <title>Single cell metagenomics reveals metabolic interactions within the superorganism composed of flagellate Streblomastix strix and complex community of Bacteroidetes bacteria on its surface.</title>
        <authorList>
            <person name="Treitli S.C."/>
            <person name="Kolisko M."/>
            <person name="Husnik F."/>
            <person name="Keeling P."/>
            <person name="Hampl V."/>
        </authorList>
    </citation>
    <scope>NUCLEOTIDE SEQUENCE</scope>
    <source>
        <strain evidence="2">STM</strain>
    </source>
</reference>
<gene>
    <name evidence="2" type="ORF">EZS27_022574</name>
</gene>
<dbReference type="InterPro" id="IPR001279">
    <property type="entry name" value="Metallo-B-lactamas"/>
</dbReference>
<dbReference type="PANTHER" id="PTHR47619:SF1">
    <property type="entry name" value="EXODEOXYRIBONUCLEASE WALJ"/>
    <property type="match status" value="1"/>
</dbReference>
<dbReference type="EC" id="3.-.-.-" evidence="2"/>
<dbReference type="SMART" id="SM00849">
    <property type="entry name" value="Lactamase_B"/>
    <property type="match status" value="1"/>
</dbReference>
<dbReference type="Pfam" id="PF12706">
    <property type="entry name" value="Lactamase_B_2"/>
    <property type="match status" value="1"/>
</dbReference>
<proteinExistence type="predicted"/>
<sequence length="289" mass="32608">MKIIFASLASGSSGNCYYLGTGKYGVLIDAGIGIRMIKKRLKEIGIPLDSIRAVFVTHDHIDHIRGVGHLGEERRIPVYATVGVHEGMNKNYHMTQKLYASVRHIEKEETMQLDDFHITSFEVPHDGTDNVGYHFEIDGISFSFLSDLGKITPTAARYIQKANYLIIEANYDERMLETGNYPPYLKKRIVAGTGHLSNTDTACFLSENMTDTLRHIWLCHLSKNNNRPELAHKAVEEKLKERGIILGRDVQLTVLERSIVSGPYEIESSRREFARITAEGVCLQLALDM</sequence>
<dbReference type="EMBL" id="SNRY01001802">
    <property type="protein sequence ID" value="KAA6328540.1"/>
    <property type="molecule type" value="Genomic_DNA"/>
</dbReference>
<dbReference type="AlphaFoldDB" id="A0A5J4R5Z6"/>
<comment type="caution">
    <text evidence="2">The sequence shown here is derived from an EMBL/GenBank/DDBJ whole genome shotgun (WGS) entry which is preliminary data.</text>
</comment>
<protein>
    <submittedName>
        <fullName evidence="2">Putative metallo-hydrolase YycJ</fullName>
        <ecNumber evidence="2">3.-.-.-</ecNumber>
    </submittedName>
</protein>
<dbReference type="InterPro" id="IPR052533">
    <property type="entry name" value="WalJ/YycJ-like"/>
</dbReference>
<dbReference type="GO" id="GO:0016787">
    <property type="term" value="F:hydrolase activity"/>
    <property type="evidence" value="ECO:0007669"/>
    <property type="project" value="UniProtKB-KW"/>
</dbReference>
<evidence type="ECO:0000313" key="2">
    <source>
        <dbReference type="EMBL" id="KAA6328540.1"/>
    </source>
</evidence>
<keyword evidence="2" id="KW-0378">Hydrolase</keyword>
<accession>A0A5J4R5Z6</accession>
<evidence type="ECO:0000259" key="1">
    <source>
        <dbReference type="SMART" id="SM00849"/>
    </source>
</evidence>
<dbReference type="InterPro" id="IPR036866">
    <property type="entry name" value="RibonucZ/Hydroxyglut_hydro"/>
</dbReference>
<feature type="domain" description="Metallo-beta-lactamase" evidence="1">
    <location>
        <begin position="13"/>
        <end position="195"/>
    </location>
</feature>
<dbReference type="Gene3D" id="3.60.15.10">
    <property type="entry name" value="Ribonuclease Z/Hydroxyacylglutathione hydrolase-like"/>
    <property type="match status" value="1"/>
</dbReference>
<name>A0A5J4R5Z6_9ZZZZ</name>
<dbReference type="PANTHER" id="PTHR47619">
    <property type="entry name" value="METALLO-HYDROLASE YYCJ-RELATED"/>
    <property type="match status" value="1"/>
</dbReference>
<organism evidence="2">
    <name type="scientific">termite gut metagenome</name>
    <dbReference type="NCBI Taxonomy" id="433724"/>
    <lineage>
        <taxon>unclassified sequences</taxon>
        <taxon>metagenomes</taxon>
        <taxon>organismal metagenomes</taxon>
    </lineage>
</organism>
<dbReference type="SUPFAM" id="SSF56281">
    <property type="entry name" value="Metallo-hydrolase/oxidoreductase"/>
    <property type="match status" value="1"/>
</dbReference>